<proteinExistence type="predicted"/>
<evidence type="ECO:0000256" key="1">
    <source>
        <dbReference type="SAM" id="MobiDB-lite"/>
    </source>
</evidence>
<name>A0AA88MXR5_CHASR</name>
<protein>
    <submittedName>
        <fullName evidence="2">Uncharacterized protein</fullName>
    </submittedName>
</protein>
<dbReference type="AlphaFoldDB" id="A0AA88MXR5"/>
<feature type="compositionally biased region" description="Basic and acidic residues" evidence="1">
    <location>
        <begin position="130"/>
        <end position="152"/>
    </location>
</feature>
<dbReference type="EMBL" id="JAUPFM010000008">
    <property type="protein sequence ID" value="KAK2844112.1"/>
    <property type="molecule type" value="Genomic_DNA"/>
</dbReference>
<organism evidence="2 3">
    <name type="scientific">Channa striata</name>
    <name type="common">Snakehead murrel</name>
    <name type="synonym">Ophicephalus striatus</name>
    <dbReference type="NCBI Taxonomy" id="64152"/>
    <lineage>
        <taxon>Eukaryota</taxon>
        <taxon>Metazoa</taxon>
        <taxon>Chordata</taxon>
        <taxon>Craniata</taxon>
        <taxon>Vertebrata</taxon>
        <taxon>Euteleostomi</taxon>
        <taxon>Actinopterygii</taxon>
        <taxon>Neopterygii</taxon>
        <taxon>Teleostei</taxon>
        <taxon>Neoteleostei</taxon>
        <taxon>Acanthomorphata</taxon>
        <taxon>Anabantaria</taxon>
        <taxon>Anabantiformes</taxon>
        <taxon>Channoidei</taxon>
        <taxon>Channidae</taxon>
        <taxon>Channa</taxon>
    </lineage>
</organism>
<dbReference type="Proteomes" id="UP001187415">
    <property type="component" value="Unassembled WGS sequence"/>
</dbReference>
<reference evidence="2" key="1">
    <citation type="submission" date="2023-07" db="EMBL/GenBank/DDBJ databases">
        <title>Chromosome-level Genome Assembly of Striped Snakehead (Channa striata).</title>
        <authorList>
            <person name="Liu H."/>
        </authorList>
    </citation>
    <scope>NUCLEOTIDE SEQUENCE</scope>
    <source>
        <strain evidence="2">Gz</strain>
        <tissue evidence="2">Muscle</tissue>
    </source>
</reference>
<keyword evidence="3" id="KW-1185">Reference proteome</keyword>
<sequence>MDPRSFPLHPATLFMLPVYGVQRDTDPPCSIPAKTKEIDSTRISCCKVNGTFCKRMQSDSKSVSCVSLQRPSRAGAALHSQDESVTGGILIQHRGFDIEDKVFHEPHFSGGSGLSSAAKDSPLLPQLSNRTREKREKRGARGRETNREDGSVDDRCLSVKLTQREQGPAICSKVNGKETRWGGEVCRPSPERLEGAGMEVCERGGLVETKDTEDNSM</sequence>
<accession>A0AA88MXR5</accession>
<evidence type="ECO:0000313" key="3">
    <source>
        <dbReference type="Proteomes" id="UP001187415"/>
    </source>
</evidence>
<feature type="region of interest" description="Disordered" evidence="1">
    <location>
        <begin position="107"/>
        <end position="152"/>
    </location>
</feature>
<comment type="caution">
    <text evidence="2">The sequence shown here is derived from an EMBL/GenBank/DDBJ whole genome shotgun (WGS) entry which is preliminary data.</text>
</comment>
<gene>
    <name evidence="2" type="ORF">Q5P01_010771</name>
</gene>
<evidence type="ECO:0000313" key="2">
    <source>
        <dbReference type="EMBL" id="KAK2844112.1"/>
    </source>
</evidence>